<feature type="domain" description="Myb-like" evidence="4">
    <location>
        <begin position="133"/>
        <end position="179"/>
    </location>
</feature>
<dbReference type="CDD" id="cd00167">
    <property type="entry name" value="SANT"/>
    <property type="match status" value="2"/>
</dbReference>
<keyword evidence="1" id="KW-0677">Repeat</keyword>
<dbReference type="SMART" id="SM00717">
    <property type="entry name" value="SANT"/>
    <property type="match status" value="2"/>
</dbReference>
<organism evidence="6 7">
    <name type="scientific">Papaver atlanticum</name>
    <dbReference type="NCBI Taxonomy" id="357466"/>
    <lineage>
        <taxon>Eukaryota</taxon>
        <taxon>Viridiplantae</taxon>
        <taxon>Streptophyta</taxon>
        <taxon>Embryophyta</taxon>
        <taxon>Tracheophyta</taxon>
        <taxon>Spermatophyta</taxon>
        <taxon>Magnoliopsida</taxon>
        <taxon>Ranunculales</taxon>
        <taxon>Papaveraceae</taxon>
        <taxon>Papaveroideae</taxon>
        <taxon>Papaver</taxon>
    </lineage>
</organism>
<dbReference type="AlphaFoldDB" id="A0AAD4XE53"/>
<dbReference type="PANTHER" id="PTHR45614">
    <property type="entry name" value="MYB PROTEIN-RELATED"/>
    <property type="match status" value="1"/>
</dbReference>
<gene>
    <name evidence="6" type="ORF">MKW98_009476</name>
</gene>
<feature type="compositionally biased region" description="Polar residues" evidence="3">
    <location>
        <begin position="287"/>
        <end position="304"/>
    </location>
</feature>
<feature type="domain" description="Myb-like" evidence="4">
    <location>
        <begin position="180"/>
        <end position="230"/>
    </location>
</feature>
<evidence type="ECO:0000256" key="3">
    <source>
        <dbReference type="SAM" id="MobiDB-lite"/>
    </source>
</evidence>
<dbReference type="InterPro" id="IPR009057">
    <property type="entry name" value="Homeodomain-like_sf"/>
</dbReference>
<dbReference type="Pfam" id="PF13921">
    <property type="entry name" value="Myb_DNA-bind_6"/>
    <property type="match status" value="1"/>
</dbReference>
<dbReference type="InterPro" id="IPR050560">
    <property type="entry name" value="MYB_TF"/>
</dbReference>
<dbReference type="PROSITE" id="PS50090">
    <property type="entry name" value="MYB_LIKE"/>
    <property type="match status" value="2"/>
</dbReference>
<dbReference type="GO" id="GO:0000981">
    <property type="term" value="F:DNA-binding transcription factor activity, RNA polymerase II-specific"/>
    <property type="evidence" value="ECO:0007669"/>
    <property type="project" value="TreeGrafter"/>
</dbReference>
<feature type="region of interest" description="Disordered" evidence="3">
    <location>
        <begin position="271"/>
        <end position="304"/>
    </location>
</feature>
<reference evidence="6" key="1">
    <citation type="submission" date="2022-04" db="EMBL/GenBank/DDBJ databases">
        <title>A functionally conserved STORR gene fusion in Papaver species that diverged 16.8 million years ago.</title>
        <authorList>
            <person name="Catania T."/>
        </authorList>
    </citation>
    <scope>NUCLEOTIDE SEQUENCE</scope>
    <source>
        <strain evidence="6">S-188037</strain>
    </source>
</reference>
<accession>A0AAD4XE53</accession>
<dbReference type="InterPro" id="IPR017930">
    <property type="entry name" value="Myb_dom"/>
</dbReference>
<evidence type="ECO:0000256" key="1">
    <source>
        <dbReference type="ARBA" id="ARBA00022737"/>
    </source>
</evidence>
<keyword evidence="2" id="KW-0238">DNA-binding</keyword>
<dbReference type="InterPro" id="IPR001005">
    <property type="entry name" value="SANT/Myb"/>
</dbReference>
<protein>
    <submittedName>
        <fullName evidence="6">Uncharacterized protein</fullName>
    </submittedName>
</protein>
<dbReference type="Proteomes" id="UP001202328">
    <property type="component" value="Unassembled WGS sequence"/>
</dbReference>
<sequence>MNSHLLRPIPPPLEAIDRFLWSSSNEKQTRRSIVDNKGFCDQFSSSTSHGGITTTPTCFEHGGFMLPRSAIPDIGLVGGFFANHNGSSQIFTNNNVGSREVDYFGEKKKCSGVGKRAKNGGVSANNNYAPLIKGQWTDEEDRLLVDSVKQYGERKWAQIAQKLLGRAGKQCRERWHNHLRPDIKKDTWTEEEEMMLVKAHEKIGNRWAEIAKQIPGRTENAIKNHWNATKRRLNSRRKNKKVVGQGRKSQPSILQDYIKTKIIASNVSSIANSTTTSPTGSITHTTNLSDLVNQEPSESSFTDDSSTAFLDHTYNDELQFVQKFFGNLDNEPYSSDGATTTVRSSYTHEKSFQAGQLPENHMGLDLVSNNTTLSMKVEKCDYLALNNNTTTGTLHSDMQGYQQDTTCTSSIPNSTSPSTLYSDSYLSYLLNGGLSSGISSSLNEDYFDYYQHQANVCIQQNDQAASSWYTGKKEMDLIEMLSYSLNACSNSILDSDT</sequence>
<dbReference type="SUPFAM" id="SSF46689">
    <property type="entry name" value="Homeodomain-like"/>
    <property type="match status" value="1"/>
</dbReference>
<feature type="compositionally biased region" description="Low complexity" evidence="3">
    <location>
        <begin position="271"/>
        <end position="286"/>
    </location>
</feature>
<dbReference type="GO" id="GO:0000978">
    <property type="term" value="F:RNA polymerase II cis-regulatory region sequence-specific DNA binding"/>
    <property type="evidence" value="ECO:0007669"/>
    <property type="project" value="TreeGrafter"/>
</dbReference>
<dbReference type="PROSITE" id="PS51294">
    <property type="entry name" value="HTH_MYB"/>
    <property type="match status" value="2"/>
</dbReference>
<evidence type="ECO:0000313" key="6">
    <source>
        <dbReference type="EMBL" id="KAI3906568.1"/>
    </source>
</evidence>
<dbReference type="PANTHER" id="PTHR45614:SF218">
    <property type="entry name" value="TRANSCRIPTION FACTOR MYB119-RELATED"/>
    <property type="match status" value="1"/>
</dbReference>
<comment type="caution">
    <text evidence="6">The sequence shown here is derived from an EMBL/GenBank/DDBJ whole genome shotgun (WGS) entry which is preliminary data.</text>
</comment>
<evidence type="ECO:0000259" key="5">
    <source>
        <dbReference type="PROSITE" id="PS51294"/>
    </source>
</evidence>
<keyword evidence="7" id="KW-1185">Reference proteome</keyword>
<name>A0AAD4XE53_9MAGN</name>
<dbReference type="Gene3D" id="1.10.10.60">
    <property type="entry name" value="Homeodomain-like"/>
    <property type="match status" value="2"/>
</dbReference>
<feature type="domain" description="HTH myb-type" evidence="5">
    <location>
        <begin position="184"/>
        <end position="234"/>
    </location>
</feature>
<dbReference type="FunFam" id="1.10.10.60:FF:000010">
    <property type="entry name" value="Transcriptional activator Myb isoform A"/>
    <property type="match status" value="1"/>
</dbReference>
<feature type="domain" description="HTH myb-type" evidence="5">
    <location>
        <begin position="131"/>
        <end position="183"/>
    </location>
</feature>
<proteinExistence type="predicted"/>
<evidence type="ECO:0000259" key="4">
    <source>
        <dbReference type="PROSITE" id="PS50090"/>
    </source>
</evidence>
<dbReference type="GO" id="GO:0005634">
    <property type="term" value="C:nucleus"/>
    <property type="evidence" value="ECO:0007669"/>
    <property type="project" value="TreeGrafter"/>
</dbReference>
<dbReference type="EMBL" id="JAJJMB010010755">
    <property type="protein sequence ID" value="KAI3906568.1"/>
    <property type="molecule type" value="Genomic_DNA"/>
</dbReference>
<evidence type="ECO:0000313" key="7">
    <source>
        <dbReference type="Proteomes" id="UP001202328"/>
    </source>
</evidence>
<evidence type="ECO:0000256" key="2">
    <source>
        <dbReference type="ARBA" id="ARBA00023125"/>
    </source>
</evidence>